<feature type="region of interest" description="Disordered" evidence="1">
    <location>
        <begin position="391"/>
        <end position="476"/>
    </location>
</feature>
<feature type="compositionally biased region" description="Basic and acidic residues" evidence="1">
    <location>
        <begin position="1443"/>
        <end position="1458"/>
    </location>
</feature>
<comment type="caution">
    <text evidence="2">The sequence shown here is derived from an EMBL/GenBank/DDBJ whole genome shotgun (WGS) entry which is preliminary data.</text>
</comment>
<feature type="compositionally biased region" description="Basic and acidic residues" evidence="1">
    <location>
        <begin position="1188"/>
        <end position="1203"/>
    </location>
</feature>
<feature type="compositionally biased region" description="Basic and acidic residues" evidence="1">
    <location>
        <begin position="822"/>
        <end position="831"/>
    </location>
</feature>
<evidence type="ECO:0000256" key="1">
    <source>
        <dbReference type="SAM" id="MobiDB-lite"/>
    </source>
</evidence>
<feature type="compositionally biased region" description="Basic and acidic residues" evidence="1">
    <location>
        <begin position="754"/>
        <end position="763"/>
    </location>
</feature>
<organism evidence="2 3">
    <name type="scientific">Cymbomonas tetramitiformis</name>
    <dbReference type="NCBI Taxonomy" id="36881"/>
    <lineage>
        <taxon>Eukaryota</taxon>
        <taxon>Viridiplantae</taxon>
        <taxon>Chlorophyta</taxon>
        <taxon>Pyramimonadophyceae</taxon>
        <taxon>Pyramimonadales</taxon>
        <taxon>Pyramimonadaceae</taxon>
        <taxon>Cymbomonas</taxon>
    </lineage>
</organism>
<feature type="region of interest" description="Disordered" evidence="1">
    <location>
        <begin position="321"/>
        <end position="354"/>
    </location>
</feature>
<evidence type="ECO:0000313" key="3">
    <source>
        <dbReference type="Proteomes" id="UP001190700"/>
    </source>
</evidence>
<feature type="region of interest" description="Disordered" evidence="1">
    <location>
        <begin position="703"/>
        <end position="763"/>
    </location>
</feature>
<feature type="compositionally biased region" description="Basic residues" evidence="1">
    <location>
        <begin position="569"/>
        <end position="580"/>
    </location>
</feature>
<feature type="region of interest" description="Disordered" evidence="1">
    <location>
        <begin position="1174"/>
        <end position="1269"/>
    </location>
</feature>
<feature type="region of interest" description="Disordered" evidence="1">
    <location>
        <begin position="491"/>
        <end position="642"/>
    </location>
</feature>
<sequence>MPPCLLRPADAACLLCPADAALPAAALPMPPCRCACLPSALDAAPASYALLMPPCDAALPPPPCDAYPTRCRPASSRPTDAALRCRLPDAATNAALPMRPADAALPAPAPASYALPVPPCDAALPPLRPADATLPMPPCQCRPASYALPRAALPAAMPCPCRLAVPPCLLRPAVPPCLLPCRCRLAMPPCLLRPARATPADAACLLRPADAALPCRPADARPAVPPARPPPCLLCLARARLADAAPASSTPCRCHPADATCLVHALPPMLADATCPMPPCRRFAHCLLALPMPPPCRCRPADAALPMPPCRRAYAVWPHGDGQHAAEAGPLGQPSAGQRPSPWALRSEYRGGTSQGASGMWLPVEGPARLPCQLSGAAKQRVSHVYKKLEREVGDNMPPDIPPLMPPPEVKTESLASPGGDAMSPSTLGPTSPQDSLLDSPADQHRGFEVPSSDALLDSEGWGDSAEQDAERVRAIEAALEQEEAQLLKRTAEDTHARMQQDQADEDAFRHQQREMQREAEEAEAQRVQAKWGQAGEAEEPLQEDSHAATHGPDVGAAPQTGAAPVKARGAHNKMSKMAKKGLSGAKKFFGFGSSKSSKEEEEEAAEDVAAPASDRPVSPPLPVSQAPVNPETGLTAAEESALGPAEVGRIRAMRAVEALDQRERAHLDHDEDLQAQMKAQDLRQQAEAQGRTSEIMELAGWRSWQSSSHSSPGAEVTEAARRRVASEAQLLAEEHMAEDDRTASMSLEEQLEEQERRHQAEIERQTLALHEDLDGMGRMAGGGRAMHEAEQQLAAIGGGKPAGGRGGGMGRGAAMRGAGGLEERVRQVREEQEEEGELFDEDEDEEDWEGEGEWQSAAGIMANDTAPRPNNMRARTKEEIEATLLEQDERHQADYDRQRKWLEAELAGMLHQLQQKQDLGDEDSDMAREVHEKLQALGRDLHSQHMKAARGAHKRKAAMAIKVAQQNEIEKKHGIAIVVPPSAEEEDMDEDELLQAARQRGTPKTPEEIIAAQEAKHQEDIRQFKASLRLEVANAASGLLSTRGQRPASARSKALKAEVGSLLATLSSAPSTVAELEAQGAPRGPSRIKARGANNRQGIFKEEMVEKAKKAERKEMEDTLKAQEVEQQKELSELRSTMRDELKKMYNLAKKDGKLLPEEEQRLLKAIEEAQSGLKAAAPQQKGRGAGRRDALMAQKKEERSGRNTVKGSTQLPRDPEAGRPTAASRYSASAAAKPPFPRLGTRQEAPEPPAAPSGARGLSCRPCSGRSLPALEPCSGRSLLALEPCSGAQPLALEPCSRVKGEGAVGQRASRGPSMTPEEQEISMKSQLQWHEEKERLKVEAEKRKLRAEVGEMMRGLRGAKTDASTEEIAQYEGEVEALRSMLSEEDEESASKDPWKIKRGRRRQNMNSITEDLNAPPGTDSKKAGGMRGRRGLDQAMAKKRQDVAKARSGADHLGRGNGDGGRGMNPIPAARALSEAEERAEAVNEKLRARRQ</sequence>
<feature type="compositionally biased region" description="Low complexity" evidence="1">
    <location>
        <begin position="581"/>
        <end position="596"/>
    </location>
</feature>
<dbReference type="EMBL" id="LGRX02033056">
    <property type="protein sequence ID" value="KAK3243229.1"/>
    <property type="molecule type" value="Genomic_DNA"/>
</dbReference>
<feature type="compositionally biased region" description="Basic and acidic residues" evidence="1">
    <location>
        <begin position="733"/>
        <end position="743"/>
    </location>
</feature>
<feature type="region of interest" description="Disordered" evidence="1">
    <location>
        <begin position="1078"/>
        <end position="1098"/>
    </location>
</feature>
<feature type="compositionally biased region" description="Pro residues" evidence="1">
    <location>
        <begin position="399"/>
        <end position="409"/>
    </location>
</feature>
<gene>
    <name evidence="2" type="ORF">CYMTET_47110</name>
</gene>
<feature type="region of interest" description="Disordered" evidence="1">
    <location>
        <begin position="1382"/>
        <end position="1496"/>
    </location>
</feature>
<feature type="compositionally biased region" description="Acidic residues" evidence="1">
    <location>
        <begin position="832"/>
        <end position="853"/>
    </location>
</feature>
<dbReference type="Proteomes" id="UP001190700">
    <property type="component" value="Unassembled WGS sequence"/>
</dbReference>
<feature type="region of interest" description="Disordered" evidence="1">
    <location>
        <begin position="1111"/>
        <end position="1134"/>
    </location>
</feature>
<keyword evidence="3" id="KW-1185">Reference proteome</keyword>
<feature type="compositionally biased region" description="Gly residues" evidence="1">
    <location>
        <begin position="797"/>
        <end position="812"/>
    </location>
</feature>
<feature type="compositionally biased region" description="Basic and acidic residues" evidence="1">
    <location>
        <begin position="1478"/>
        <end position="1496"/>
    </location>
</feature>
<feature type="region of interest" description="Disordered" evidence="1">
    <location>
        <begin position="1304"/>
        <end position="1331"/>
    </location>
</feature>
<feature type="compositionally biased region" description="Basic and acidic residues" evidence="1">
    <location>
        <begin position="507"/>
        <end position="520"/>
    </location>
</feature>
<feature type="compositionally biased region" description="Polar residues" evidence="1">
    <location>
        <begin position="424"/>
        <end position="437"/>
    </location>
</feature>
<protein>
    <submittedName>
        <fullName evidence="2">Uncharacterized protein</fullName>
    </submittedName>
</protein>
<feature type="compositionally biased region" description="Low complexity" evidence="1">
    <location>
        <begin position="704"/>
        <end position="718"/>
    </location>
</feature>
<reference evidence="2 3" key="1">
    <citation type="journal article" date="2015" name="Genome Biol. Evol.">
        <title>Comparative Genomics of a Bacterivorous Green Alga Reveals Evolutionary Causalities and Consequences of Phago-Mixotrophic Mode of Nutrition.</title>
        <authorList>
            <person name="Burns J.A."/>
            <person name="Paasch A."/>
            <person name="Narechania A."/>
            <person name="Kim E."/>
        </authorList>
    </citation>
    <scope>NUCLEOTIDE SEQUENCE [LARGE SCALE GENOMIC DNA]</scope>
    <source>
        <strain evidence="2 3">PLY_AMNH</strain>
    </source>
</reference>
<feature type="region of interest" description="Disordered" evidence="1">
    <location>
        <begin position="797"/>
        <end position="872"/>
    </location>
</feature>
<proteinExistence type="predicted"/>
<feature type="compositionally biased region" description="Low complexity" evidence="1">
    <location>
        <begin position="1224"/>
        <end position="1234"/>
    </location>
</feature>
<accession>A0AAE0BWF1</accession>
<feature type="compositionally biased region" description="Polar residues" evidence="1">
    <location>
        <begin position="1204"/>
        <end position="1213"/>
    </location>
</feature>
<evidence type="ECO:0000313" key="2">
    <source>
        <dbReference type="EMBL" id="KAK3243229.1"/>
    </source>
</evidence>
<name>A0AAE0BWF1_9CHLO</name>